<dbReference type="InterPro" id="IPR044202">
    <property type="entry name" value="LETM1/MDM38-like"/>
</dbReference>
<dbReference type="Proteomes" id="UP000801492">
    <property type="component" value="Unassembled WGS sequence"/>
</dbReference>
<protein>
    <recommendedName>
        <fullName evidence="9">Letm1 RBD domain-containing protein</fullName>
    </recommendedName>
</protein>
<organism evidence="10 11">
    <name type="scientific">Ignelater luminosus</name>
    <name type="common">Cucubano</name>
    <name type="synonym">Pyrophorus luminosus</name>
    <dbReference type="NCBI Taxonomy" id="2038154"/>
    <lineage>
        <taxon>Eukaryota</taxon>
        <taxon>Metazoa</taxon>
        <taxon>Ecdysozoa</taxon>
        <taxon>Arthropoda</taxon>
        <taxon>Hexapoda</taxon>
        <taxon>Insecta</taxon>
        <taxon>Pterygota</taxon>
        <taxon>Neoptera</taxon>
        <taxon>Endopterygota</taxon>
        <taxon>Coleoptera</taxon>
        <taxon>Polyphaga</taxon>
        <taxon>Elateriformia</taxon>
        <taxon>Elateroidea</taxon>
        <taxon>Elateridae</taxon>
        <taxon>Agrypninae</taxon>
        <taxon>Pyrophorini</taxon>
        <taxon>Ignelater</taxon>
    </lineage>
</organism>
<dbReference type="OrthoDB" id="73691at2759"/>
<evidence type="ECO:0000256" key="8">
    <source>
        <dbReference type="SAM" id="Phobius"/>
    </source>
</evidence>
<sequence length="366" mass="43310">MAFRSILVISRMQYARIACASSNSITSHSPNYKLMYSTQTSPRKSIYKTEEAKKIRFYVLERYYKYLKTYETILEKKFPGAMRVYRVFVDGIRDFYTDFKAFVRIVRTLNTPGKNLFSLTLNEIELYEQMPKDMRRVAPVLLISALPLANYVIFPLAYYFPRHLLCRHFWTLQQRSEFNIIFLRKRLIHNRPVFRHLQLQLPRLKRHKLHKKWSNILGQLGSGVQPTVAEILEVKDLFMDEPYHLFYLSGNHVKHLIRIHDLHAGWFKRTRLGDKAIILQAMDHAILQEGGLQNLPTDALRNACLIRGLNPTNMKTDDMIRWMNKWIEVSNEIDKDSLSLLLHCPILLGYNQPSNWRLIYTYKSIL</sequence>
<feature type="transmembrane region" description="Helical" evidence="8">
    <location>
        <begin position="137"/>
        <end position="160"/>
    </location>
</feature>
<evidence type="ECO:0000256" key="5">
    <source>
        <dbReference type="ARBA" id="ARBA00023128"/>
    </source>
</evidence>
<keyword evidence="2 8" id="KW-0812">Transmembrane</keyword>
<keyword evidence="5 7" id="KW-0496">Mitochondrion</keyword>
<dbReference type="AlphaFoldDB" id="A0A8K0DAX7"/>
<evidence type="ECO:0000256" key="1">
    <source>
        <dbReference type="ARBA" id="ARBA00004434"/>
    </source>
</evidence>
<evidence type="ECO:0000256" key="2">
    <source>
        <dbReference type="ARBA" id="ARBA00022692"/>
    </source>
</evidence>
<evidence type="ECO:0000256" key="7">
    <source>
        <dbReference type="PROSITE-ProRule" id="PRU01094"/>
    </source>
</evidence>
<gene>
    <name evidence="10" type="ORF">ILUMI_06316</name>
</gene>
<evidence type="ECO:0000256" key="6">
    <source>
        <dbReference type="ARBA" id="ARBA00023136"/>
    </source>
</evidence>
<evidence type="ECO:0000256" key="3">
    <source>
        <dbReference type="ARBA" id="ARBA00022792"/>
    </source>
</evidence>
<proteinExistence type="predicted"/>
<keyword evidence="3" id="KW-0999">Mitochondrion inner membrane</keyword>
<keyword evidence="4 8" id="KW-1133">Transmembrane helix</keyword>
<keyword evidence="11" id="KW-1185">Reference proteome</keyword>
<name>A0A8K0DAX7_IGNLU</name>
<feature type="domain" description="Letm1 RBD" evidence="9">
    <location>
        <begin position="186"/>
        <end position="366"/>
    </location>
</feature>
<evidence type="ECO:0000313" key="10">
    <source>
        <dbReference type="EMBL" id="KAF2899868.1"/>
    </source>
</evidence>
<reference evidence="10" key="1">
    <citation type="submission" date="2019-08" db="EMBL/GenBank/DDBJ databases">
        <title>The genome of the North American firefly Photinus pyralis.</title>
        <authorList>
            <consortium name="Photinus pyralis genome working group"/>
            <person name="Fallon T.R."/>
            <person name="Sander Lower S.E."/>
            <person name="Weng J.-K."/>
        </authorList>
    </citation>
    <scope>NUCLEOTIDE SEQUENCE</scope>
    <source>
        <strain evidence="10">TRF0915ILg1</strain>
        <tissue evidence="10">Whole body</tissue>
    </source>
</reference>
<keyword evidence="6 8" id="KW-0472">Membrane</keyword>
<dbReference type="EMBL" id="VTPC01002574">
    <property type="protein sequence ID" value="KAF2899868.1"/>
    <property type="molecule type" value="Genomic_DNA"/>
</dbReference>
<evidence type="ECO:0000256" key="4">
    <source>
        <dbReference type="ARBA" id="ARBA00022989"/>
    </source>
</evidence>
<dbReference type="GO" id="GO:0043022">
    <property type="term" value="F:ribosome binding"/>
    <property type="evidence" value="ECO:0007669"/>
    <property type="project" value="InterPro"/>
</dbReference>
<comment type="caution">
    <text evidence="10">The sequence shown here is derived from an EMBL/GenBank/DDBJ whole genome shotgun (WGS) entry which is preliminary data.</text>
</comment>
<dbReference type="GO" id="GO:0030003">
    <property type="term" value="P:intracellular monoatomic cation homeostasis"/>
    <property type="evidence" value="ECO:0007669"/>
    <property type="project" value="TreeGrafter"/>
</dbReference>
<dbReference type="Pfam" id="PF07766">
    <property type="entry name" value="LETM1_RBD"/>
    <property type="match status" value="1"/>
</dbReference>
<dbReference type="GO" id="GO:0005743">
    <property type="term" value="C:mitochondrial inner membrane"/>
    <property type="evidence" value="ECO:0007669"/>
    <property type="project" value="UniProtKB-SubCell"/>
</dbReference>
<dbReference type="PANTHER" id="PTHR14009:SF13">
    <property type="entry name" value="LETM1 DOMAIN-CONTAINING PROTEIN 1"/>
    <property type="match status" value="1"/>
</dbReference>
<evidence type="ECO:0000259" key="9">
    <source>
        <dbReference type="PROSITE" id="PS51758"/>
    </source>
</evidence>
<dbReference type="InterPro" id="IPR033122">
    <property type="entry name" value="LETM1-like_RBD"/>
</dbReference>
<dbReference type="PROSITE" id="PS51758">
    <property type="entry name" value="LETM1_RBD"/>
    <property type="match status" value="1"/>
</dbReference>
<accession>A0A8K0DAX7</accession>
<comment type="subcellular location">
    <subcellularLocation>
        <location evidence="1">Mitochondrion inner membrane</location>
        <topology evidence="1">Single-pass membrane protein</topology>
    </subcellularLocation>
</comment>
<dbReference type="PANTHER" id="PTHR14009">
    <property type="entry name" value="LEUCINE ZIPPER-EF-HAND CONTAINING TRANSMEMBRANE PROTEIN"/>
    <property type="match status" value="1"/>
</dbReference>
<evidence type="ECO:0000313" key="11">
    <source>
        <dbReference type="Proteomes" id="UP000801492"/>
    </source>
</evidence>